<name>A0ABN9AUS8_9NEOB</name>
<evidence type="ECO:0008006" key="3">
    <source>
        <dbReference type="Google" id="ProtNLM"/>
    </source>
</evidence>
<evidence type="ECO:0000313" key="2">
    <source>
        <dbReference type="Proteomes" id="UP001162483"/>
    </source>
</evidence>
<sequence length="79" mass="8638">MGLYGQEEFGFVPMCKETECSSEVPGEKAHCVSGNQCCVPLSPCGMKFSFSAPLSPQIPVMPFWILGCGAQRRDHRVRG</sequence>
<protein>
    <recommendedName>
        <fullName evidence="3">Beta-defensin</fullName>
    </recommendedName>
</protein>
<comment type="caution">
    <text evidence="1">The sequence shown here is derived from an EMBL/GenBank/DDBJ whole genome shotgun (WGS) entry which is preliminary data.</text>
</comment>
<accession>A0ABN9AUS8</accession>
<dbReference type="EMBL" id="CATNWA010001313">
    <property type="protein sequence ID" value="CAI9539794.1"/>
    <property type="molecule type" value="Genomic_DNA"/>
</dbReference>
<keyword evidence="2" id="KW-1185">Reference proteome</keyword>
<evidence type="ECO:0000313" key="1">
    <source>
        <dbReference type="EMBL" id="CAI9539794.1"/>
    </source>
</evidence>
<proteinExistence type="predicted"/>
<dbReference type="Proteomes" id="UP001162483">
    <property type="component" value="Unassembled WGS sequence"/>
</dbReference>
<organism evidence="1 2">
    <name type="scientific">Staurois parvus</name>
    <dbReference type="NCBI Taxonomy" id="386267"/>
    <lineage>
        <taxon>Eukaryota</taxon>
        <taxon>Metazoa</taxon>
        <taxon>Chordata</taxon>
        <taxon>Craniata</taxon>
        <taxon>Vertebrata</taxon>
        <taxon>Euteleostomi</taxon>
        <taxon>Amphibia</taxon>
        <taxon>Batrachia</taxon>
        <taxon>Anura</taxon>
        <taxon>Neobatrachia</taxon>
        <taxon>Ranoidea</taxon>
        <taxon>Ranidae</taxon>
        <taxon>Staurois</taxon>
    </lineage>
</organism>
<gene>
    <name evidence="1" type="ORF">SPARVUS_LOCUS1644368</name>
</gene>
<reference evidence="1" key="1">
    <citation type="submission" date="2023-05" db="EMBL/GenBank/DDBJ databases">
        <authorList>
            <person name="Stuckert A."/>
        </authorList>
    </citation>
    <scope>NUCLEOTIDE SEQUENCE</scope>
</reference>